<evidence type="ECO:0000313" key="2">
    <source>
        <dbReference type="EMBL" id="KFO22758.1"/>
    </source>
</evidence>
<dbReference type="Proteomes" id="UP000028990">
    <property type="component" value="Unassembled WGS sequence"/>
</dbReference>
<feature type="region of interest" description="Disordered" evidence="1">
    <location>
        <begin position="1"/>
        <end position="30"/>
    </location>
</feature>
<keyword evidence="3" id="KW-1185">Reference proteome</keyword>
<gene>
    <name evidence="2" type="ORF">H920_15841</name>
</gene>
<accession>A0A091CX16</accession>
<sequence length="157" mass="17067">MEEEEEDEEEEMEEEVEEEEMEEEVEEMGNGAPFCIWVQAPQKWAVWSLELVPPGSLEARRVCTGPDHKPGDGCRPAERLLRDTGAVSSSTRVPESGIARLPAPPRGRGDGKGHRFGSSRDMEAAGTAQLKTLGREDSAAVGRGRDGGRRLCTAGGF</sequence>
<feature type="compositionally biased region" description="Basic and acidic residues" evidence="1">
    <location>
        <begin position="133"/>
        <end position="149"/>
    </location>
</feature>
<evidence type="ECO:0000256" key="1">
    <source>
        <dbReference type="SAM" id="MobiDB-lite"/>
    </source>
</evidence>
<dbReference type="EMBL" id="KN123950">
    <property type="protein sequence ID" value="KFO22758.1"/>
    <property type="molecule type" value="Genomic_DNA"/>
</dbReference>
<dbReference type="AlphaFoldDB" id="A0A091CX16"/>
<organism evidence="2 3">
    <name type="scientific">Fukomys damarensis</name>
    <name type="common">Damaraland mole rat</name>
    <name type="synonym">Cryptomys damarensis</name>
    <dbReference type="NCBI Taxonomy" id="885580"/>
    <lineage>
        <taxon>Eukaryota</taxon>
        <taxon>Metazoa</taxon>
        <taxon>Chordata</taxon>
        <taxon>Craniata</taxon>
        <taxon>Vertebrata</taxon>
        <taxon>Euteleostomi</taxon>
        <taxon>Mammalia</taxon>
        <taxon>Eutheria</taxon>
        <taxon>Euarchontoglires</taxon>
        <taxon>Glires</taxon>
        <taxon>Rodentia</taxon>
        <taxon>Hystricomorpha</taxon>
        <taxon>Bathyergidae</taxon>
        <taxon>Fukomys</taxon>
    </lineage>
</organism>
<reference evidence="2 3" key="1">
    <citation type="submission" date="2013-11" db="EMBL/GenBank/DDBJ databases">
        <title>The Damaraland mole rat (Fukomys damarensis) genome and evolution of African mole rats.</title>
        <authorList>
            <person name="Gladyshev V.N."/>
            <person name="Fang X."/>
        </authorList>
    </citation>
    <scope>NUCLEOTIDE SEQUENCE [LARGE SCALE GENOMIC DNA]</scope>
    <source>
        <tissue evidence="2">Liver</tissue>
    </source>
</reference>
<evidence type="ECO:0000313" key="3">
    <source>
        <dbReference type="Proteomes" id="UP000028990"/>
    </source>
</evidence>
<feature type="region of interest" description="Disordered" evidence="1">
    <location>
        <begin position="84"/>
        <end position="157"/>
    </location>
</feature>
<feature type="compositionally biased region" description="Acidic residues" evidence="1">
    <location>
        <begin position="1"/>
        <end position="27"/>
    </location>
</feature>
<feature type="compositionally biased region" description="Basic and acidic residues" evidence="1">
    <location>
        <begin position="107"/>
        <end position="123"/>
    </location>
</feature>
<protein>
    <submittedName>
        <fullName evidence="2">Uncharacterized protein</fullName>
    </submittedName>
</protein>
<proteinExistence type="predicted"/>
<name>A0A091CX16_FUKDA</name>